<dbReference type="InterPro" id="IPR007438">
    <property type="entry name" value="DUF488"/>
</dbReference>
<sequence length="178" mass="20524">MTTIFSIGHGRSTIESFMNILKQYKIDFLYDVRSRPMSKYNFQFNKTWLEVDLPKEGITYKFVGDNLGGLPKDASCYTNGKVDYSKIREKDFFNKGVMELVQANKNRLRIALMCSESNPQDCHRSKLIGQELLKYKISVNHIVDGKIKDQNDVINELTKGKGTVDLFGENDFNSRNVY</sequence>
<dbReference type="InterPro" id="IPR014519">
    <property type="entry name" value="UCP024492"/>
</dbReference>
<organism evidence="1 2">
    <name type="scientific">Tenacibaculum mesophilum</name>
    <dbReference type="NCBI Taxonomy" id="104268"/>
    <lineage>
        <taxon>Bacteria</taxon>
        <taxon>Pseudomonadati</taxon>
        <taxon>Bacteroidota</taxon>
        <taxon>Flavobacteriia</taxon>
        <taxon>Flavobacteriales</taxon>
        <taxon>Flavobacteriaceae</taxon>
        <taxon>Tenacibaculum</taxon>
    </lineage>
</organism>
<evidence type="ECO:0000313" key="1">
    <source>
        <dbReference type="EMBL" id="UTD15406.1"/>
    </source>
</evidence>
<proteinExistence type="predicted"/>
<protein>
    <submittedName>
        <fullName evidence="1">DUF488 domain-containing protein</fullName>
    </submittedName>
</protein>
<dbReference type="RefSeq" id="WP_253679019.1">
    <property type="nucleotide sequence ID" value="NZ_CP050861.1"/>
</dbReference>
<gene>
    <name evidence="1" type="ORF">HER15_07980</name>
</gene>
<dbReference type="Proteomes" id="UP001056837">
    <property type="component" value="Chromosome"/>
</dbReference>
<evidence type="ECO:0000313" key="2">
    <source>
        <dbReference type="Proteomes" id="UP001056837"/>
    </source>
</evidence>
<dbReference type="AlphaFoldDB" id="A0AAE9SIA5"/>
<dbReference type="PANTHER" id="PTHR39337:SF1">
    <property type="entry name" value="BLR5642 PROTEIN"/>
    <property type="match status" value="1"/>
</dbReference>
<dbReference type="EMBL" id="CP050861">
    <property type="protein sequence ID" value="UTD15406.1"/>
    <property type="molecule type" value="Genomic_DNA"/>
</dbReference>
<dbReference type="Pfam" id="PF04343">
    <property type="entry name" value="DUF488"/>
    <property type="match status" value="1"/>
</dbReference>
<reference evidence="1" key="1">
    <citation type="submission" date="2020-04" db="EMBL/GenBank/DDBJ databases">
        <title>Tenacibaculum mesophilum bac2.</title>
        <authorList>
            <person name="Li M."/>
        </authorList>
    </citation>
    <scope>NUCLEOTIDE SEQUENCE</scope>
    <source>
        <strain evidence="1">Bac2</strain>
    </source>
</reference>
<name>A0AAE9SIA5_9FLAO</name>
<accession>A0AAE9SIA5</accession>
<dbReference type="PIRSF" id="PIRSF024492">
    <property type="entry name" value="UCP024492"/>
    <property type="match status" value="1"/>
</dbReference>
<dbReference type="PANTHER" id="PTHR39337">
    <property type="entry name" value="BLR5642 PROTEIN"/>
    <property type="match status" value="1"/>
</dbReference>